<proteinExistence type="inferred from homology"/>
<feature type="domain" description="FAD-binding PCMH-type" evidence="7">
    <location>
        <begin position="66"/>
        <end position="258"/>
    </location>
</feature>
<evidence type="ECO:0000256" key="5">
    <source>
        <dbReference type="ARBA" id="ARBA00023002"/>
    </source>
</evidence>
<dbReference type="SUPFAM" id="SSF56176">
    <property type="entry name" value="FAD-binding/transporter-associated domain-like"/>
    <property type="match status" value="1"/>
</dbReference>
<evidence type="ECO:0000256" key="4">
    <source>
        <dbReference type="ARBA" id="ARBA00022827"/>
    </source>
</evidence>
<evidence type="ECO:0000256" key="6">
    <source>
        <dbReference type="SAM" id="MobiDB-lite"/>
    </source>
</evidence>
<evidence type="ECO:0000313" key="9">
    <source>
        <dbReference type="Proteomes" id="UP001370758"/>
    </source>
</evidence>
<dbReference type="EMBL" id="JAVHJL010000004">
    <property type="protein sequence ID" value="KAK6505648.1"/>
    <property type="molecule type" value="Genomic_DNA"/>
</dbReference>
<dbReference type="Gene3D" id="3.40.462.20">
    <property type="match status" value="1"/>
</dbReference>
<dbReference type="GO" id="GO:0071949">
    <property type="term" value="F:FAD binding"/>
    <property type="evidence" value="ECO:0007669"/>
    <property type="project" value="InterPro"/>
</dbReference>
<dbReference type="InterPro" id="IPR006094">
    <property type="entry name" value="Oxid_FAD_bind_N"/>
</dbReference>
<dbReference type="InterPro" id="IPR016166">
    <property type="entry name" value="FAD-bd_PCMH"/>
</dbReference>
<dbReference type="InterPro" id="IPR016169">
    <property type="entry name" value="FAD-bd_PCMH_sub2"/>
</dbReference>
<name>A0AAV9WDT3_9PEZI</name>
<comment type="similarity">
    <text evidence="2">Belongs to the oxygen-dependent FAD-linked oxidoreductase family.</text>
</comment>
<evidence type="ECO:0000256" key="3">
    <source>
        <dbReference type="ARBA" id="ARBA00022630"/>
    </source>
</evidence>
<dbReference type="PROSITE" id="PS51387">
    <property type="entry name" value="FAD_PCMH"/>
    <property type="match status" value="1"/>
</dbReference>
<dbReference type="PANTHER" id="PTHR42973:SF39">
    <property type="entry name" value="FAD-BINDING PCMH-TYPE DOMAIN-CONTAINING PROTEIN"/>
    <property type="match status" value="1"/>
</dbReference>
<accession>A0AAV9WDT3</accession>
<feature type="region of interest" description="Disordered" evidence="6">
    <location>
        <begin position="552"/>
        <end position="583"/>
    </location>
</feature>
<dbReference type="PROSITE" id="PS00862">
    <property type="entry name" value="OX2_COVAL_FAD"/>
    <property type="match status" value="1"/>
</dbReference>
<sequence>MTSTAAPRKTAKEIREAIDEQRVAIDLSRKEFRAFADFLKAENIPVYLPGEPEYERSVANPNLFYRFSRPGCVVQPLSASDVQTIMVEAVSSKIPMTIKGGGHSYSGFSTTDKGILLDLGKMNRARLDTKTSTYPVMIMQGGAQWGHAYKHLINGKHNGLVVNGGRCPTVGVGGFILGGGLAPFGRSFGLGSDTLVEATIVTSDGKIHTVSRKDLEFKVGEEPNKDQIHRRDLFWALCGAGGGNFGVVVEFKLEIHTLSNPDGLVVAGKYEWQPAYTPGPQEDAVVSGGTLETMNRFYSYDWPDKCTIDSSWICTIGKPLTIRFLVYYDGNKTEFTELIDPQDGEKPIANKELRDMLTRRAIEEPSTLFLHETLVDQWSDEIVRAFPANKGYSHHASFIFRNDRERIENITRFLNENMGKFRKQFVGESATIQVTWIHSGGKVSKPDNPEIDSSAYPWREGVYNVYIMLQWDGKWLQNDMRTWLDNFRRSLKEYSLEGKAAYVNFPFPDEMASGTDYESAYYGKNSEALRAIKNHWDEKGYFDWSQGVKRSAPTTAEGASESGPAAAKREAAPEAKATEEPTIGSFAVASAAEVAEETVEAKAAEEPTEYAEQKFEILKQAKVVGLQVADVVGGRTIEIPYKTARVVNDFVPPVFIERKEDNAYNQSPPDQIAQEQWKTFDASTAWSSGGIFAITDLGF</sequence>
<keyword evidence="3" id="KW-0285">Flavoprotein</keyword>
<dbReference type="Pfam" id="PF01565">
    <property type="entry name" value="FAD_binding_4"/>
    <property type="match status" value="1"/>
</dbReference>
<dbReference type="Pfam" id="PF08031">
    <property type="entry name" value="BBE"/>
    <property type="match status" value="1"/>
</dbReference>
<protein>
    <recommendedName>
        <fullName evidence="7">FAD-binding PCMH-type domain-containing protein</fullName>
    </recommendedName>
</protein>
<organism evidence="8 9">
    <name type="scientific">Arthrobotrys musiformis</name>
    <dbReference type="NCBI Taxonomy" id="47236"/>
    <lineage>
        <taxon>Eukaryota</taxon>
        <taxon>Fungi</taxon>
        <taxon>Dikarya</taxon>
        <taxon>Ascomycota</taxon>
        <taxon>Pezizomycotina</taxon>
        <taxon>Orbiliomycetes</taxon>
        <taxon>Orbiliales</taxon>
        <taxon>Orbiliaceae</taxon>
        <taxon>Arthrobotrys</taxon>
    </lineage>
</organism>
<reference evidence="8 9" key="1">
    <citation type="submission" date="2023-08" db="EMBL/GenBank/DDBJ databases">
        <authorList>
            <person name="Palmer J.M."/>
        </authorList>
    </citation>
    <scope>NUCLEOTIDE SEQUENCE [LARGE SCALE GENOMIC DNA]</scope>
    <source>
        <strain evidence="8 9">TWF481</strain>
    </source>
</reference>
<dbReference type="InterPro" id="IPR012951">
    <property type="entry name" value="BBE"/>
</dbReference>
<dbReference type="Proteomes" id="UP001370758">
    <property type="component" value="Unassembled WGS sequence"/>
</dbReference>
<evidence type="ECO:0000256" key="2">
    <source>
        <dbReference type="ARBA" id="ARBA00005466"/>
    </source>
</evidence>
<dbReference type="InterPro" id="IPR036318">
    <property type="entry name" value="FAD-bd_PCMH-like_sf"/>
</dbReference>
<keyword evidence="5" id="KW-0560">Oxidoreductase</keyword>
<evidence type="ECO:0000259" key="7">
    <source>
        <dbReference type="PROSITE" id="PS51387"/>
    </source>
</evidence>
<dbReference type="InterPro" id="IPR006093">
    <property type="entry name" value="Oxy_OxRdtase_FAD_BS"/>
</dbReference>
<feature type="compositionally biased region" description="Basic and acidic residues" evidence="6">
    <location>
        <begin position="567"/>
        <end position="579"/>
    </location>
</feature>
<evidence type="ECO:0000313" key="8">
    <source>
        <dbReference type="EMBL" id="KAK6505648.1"/>
    </source>
</evidence>
<dbReference type="Gene3D" id="3.30.465.10">
    <property type="match status" value="1"/>
</dbReference>
<gene>
    <name evidence="8" type="ORF">TWF481_007539</name>
</gene>
<feature type="compositionally biased region" description="Low complexity" evidence="6">
    <location>
        <begin position="556"/>
        <end position="566"/>
    </location>
</feature>
<dbReference type="InterPro" id="IPR050416">
    <property type="entry name" value="FAD-linked_Oxidoreductase"/>
</dbReference>
<dbReference type="PANTHER" id="PTHR42973">
    <property type="entry name" value="BINDING OXIDOREDUCTASE, PUTATIVE (AFU_ORTHOLOGUE AFUA_1G17690)-RELATED"/>
    <property type="match status" value="1"/>
</dbReference>
<keyword evidence="9" id="KW-1185">Reference proteome</keyword>
<comment type="caution">
    <text evidence="8">The sequence shown here is derived from an EMBL/GenBank/DDBJ whole genome shotgun (WGS) entry which is preliminary data.</text>
</comment>
<comment type="cofactor">
    <cofactor evidence="1">
        <name>FAD</name>
        <dbReference type="ChEBI" id="CHEBI:57692"/>
    </cofactor>
</comment>
<dbReference type="AlphaFoldDB" id="A0AAV9WDT3"/>
<keyword evidence="4" id="KW-0274">FAD</keyword>
<evidence type="ECO:0000256" key="1">
    <source>
        <dbReference type="ARBA" id="ARBA00001974"/>
    </source>
</evidence>
<dbReference type="GO" id="GO:0016491">
    <property type="term" value="F:oxidoreductase activity"/>
    <property type="evidence" value="ECO:0007669"/>
    <property type="project" value="UniProtKB-KW"/>
</dbReference>